<feature type="region of interest" description="Disordered" evidence="1">
    <location>
        <begin position="183"/>
        <end position="290"/>
    </location>
</feature>
<evidence type="ECO:0000313" key="3">
    <source>
        <dbReference type="Proteomes" id="UP000606786"/>
    </source>
</evidence>
<reference evidence="2" key="1">
    <citation type="submission" date="2020-11" db="EMBL/GenBank/DDBJ databases">
        <authorList>
            <person name="Whitehead M."/>
        </authorList>
    </citation>
    <scope>NUCLEOTIDE SEQUENCE</scope>
    <source>
        <strain evidence="2">EGII</strain>
    </source>
</reference>
<name>A0A811UQD9_CERCA</name>
<keyword evidence="3" id="KW-1185">Reference proteome</keyword>
<feature type="compositionally biased region" description="Polar residues" evidence="1">
    <location>
        <begin position="197"/>
        <end position="209"/>
    </location>
</feature>
<feature type="compositionally biased region" description="Polar residues" evidence="1">
    <location>
        <begin position="223"/>
        <end position="235"/>
    </location>
</feature>
<organism evidence="2 3">
    <name type="scientific">Ceratitis capitata</name>
    <name type="common">Mediterranean fruit fly</name>
    <name type="synonym">Tephritis capitata</name>
    <dbReference type="NCBI Taxonomy" id="7213"/>
    <lineage>
        <taxon>Eukaryota</taxon>
        <taxon>Metazoa</taxon>
        <taxon>Ecdysozoa</taxon>
        <taxon>Arthropoda</taxon>
        <taxon>Hexapoda</taxon>
        <taxon>Insecta</taxon>
        <taxon>Pterygota</taxon>
        <taxon>Neoptera</taxon>
        <taxon>Endopterygota</taxon>
        <taxon>Diptera</taxon>
        <taxon>Brachycera</taxon>
        <taxon>Muscomorpha</taxon>
        <taxon>Tephritoidea</taxon>
        <taxon>Tephritidae</taxon>
        <taxon>Ceratitis</taxon>
        <taxon>Ceratitis</taxon>
    </lineage>
</organism>
<evidence type="ECO:0000256" key="1">
    <source>
        <dbReference type="SAM" id="MobiDB-lite"/>
    </source>
</evidence>
<accession>A0A811UQD9</accession>
<protein>
    <submittedName>
        <fullName evidence="2">(Mediterranean fruit fly) hypothetical protein</fullName>
    </submittedName>
</protein>
<dbReference type="OrthoDB" id="2274644at2759"/>
<dbReference type="AlphaFoldDB" id="A0A811UQD9"/>
<evidence type="ECO:0000313" key="2">
    <source>
        <dbReference type="EMBL" id="CAD7001339.1"/>
    </source>
</evidence>
<dbReference type="Proteomes" id="UP000606786">
    <property type="component" value="Unassembled WGS sequence"/>
</dbReference>
<gene>
    <name evidence="2" type="ORF">CCAP1982_LOCUS9836</name>
</gene>
<comment type="caution">
    <text evidence="2">The sequence shown here is derived from an EMBL/GenBank/DDBJ whole genome shotgun (WGS) entry which is preliminary data.</text>
</comment>
<proteinExistence type="predicted"/>
<feature type="compositionally biased region" description="Low complexity" evidence="1">
    <location>
        <begin position="252"/>
        <end position="277"/>
    </location>
</feature>
<sequence>MTGGANIPAIGKICNTQNTGDMSPGRNANAYQNLLTQGPPHLTHGRYMQNRASGVGGVVNSHAREHRFQQHHHHPQQLTIAFFMQQELLNENTTGVGNAETSLINGTGDNSGINVNNNSSNFANQQLFRYHHRRDNNYSTSHYHLQYRISNTQQHSYITVQTSFHSSNENVNVNSRVSRSCGRGAYTQQHSKHNKYQSRQNNGDDSINPHNVRDVLEEAGAGSENNASKGNFSRWSSKRNQRSLDDKRLNCTSSASKHLSSSSTNSAASSNSFQTSTPSYRQQKKNVLPK</sequence>
<dbReference type="EMBL" id="CAJHJT010000023">
    <property type="protein sequence ID" value="CAD7001339.1"/>
    <property type="molecule type" value="Genomic_DNA"/>
</dbReference>